<dbReference type="OrthoDB" id="9807210at2"/>
<keyword evidence="2" id="KW-1185">Reference proteome</keyword>
<dbReference type="KEGG" id="naz:Aazo_2107"/>
<evidence type="ECO:0000313" key="1">
    <source>
        <dbReference type="EMBL" id="ADI64142.1"/>
    </source>
</evidence>
<sequence>MNWTINNALIPLKNGYATLDVQVVDTMIGTILPNLEVIGTEIDGENKLYYLVLSMPIPILRSYLT</sequence>
<dbReference type="Proteomes" id="UP000001511">
    <property type="component" value="Chromosome"/>
</dbReference>
<evidence type="ECO:0000313" key="2">
    <source>
        <dbReference type="Proteomes" id="UP000001511"/>
    </source>
</evidence>
<dbReference type="EMBL" id="CP002059">
    <property type="protein sequence ID" value="ADI64142.1"/>
    <property type="molecule type" value="Genomic_DNA"/>
</dbReference>
<gene>
    <name evidence="1" type="ordered locus">Aazo_2107</name>
</gene>
<protein>
    <submittedName>
        <fullName evidence="1">Uncharacterized protein</fullName>
    </submittedName>
</protein>
<organism evidence="1 2">
    <name type="scientific">Nostoc azollae (strain 0708)</name>
    <name type="common">Anabaena azollae (strain 0708)</name>
    <dbReference type="NCBI Taxonomy" id="551115"/>
    <lineage>
        <taxon>Bacteria</taxon>
        <taxon>Bacillati</taxon>
        <taxon>Cyanobacteriota</taxon>
        <taxon>Cyanophyceae</taxon>
        <taxon>Nostocales</taxon>
        <taxon>Nostocaceae</taxon>
        <taxon>Trichormus</taxon>
    </lineage>
</organism>
<dbReference type="RefSeq" id="WP_013191159.1">
    <property type="nucleotide sequence ID" value="NC_014248.1"/>
</dbReference>
<proteinExistence type="predicted"/>
<dbReference type="AlphaFoldDB" id="D7DWW9"/>
<dbReference type="STRING" id="551115.Aazo_2107"/>
<accession>D7DWW9</accession>
<dbReference type="HOGENOM" id="CLU_2845448_0_0_3"/>
<reference evidence="1 2" key="1">
    <citation type="journal article" date="2010" name="PLoS ONE">
        <title>Genome erosion in a nitrogen-fixing vertically transmitted endosymbiotic multicellular cyanobacterium.</title>
        <authorList>
            <person name="Ran L."/>
            <person name="Larsson J."/>
            <person name="Vigil-Stenman T."/>
            <person name="Nylander J.A."/>
            <person name="Ininbergs K."/>
            <person name="Zheng W.W."/>
            <person name="Lapidus A."/>
            <person name="Lowry S."/>
            <person name="Haselkorn R."/>
            <person name="Bergman B."/>
        </authorList>
    </citation>
    <scope>NUCLEOTIDE SEQUENCE [LARGE SCALE GENOMIC DNA]</scope>
    <source>
        <strain evidence="1 2">0708</strain>
    </source>
</reference>
<name>D7DWW9_NOSA0</name>